<comment type="caution">
    <text evidence="2">The sequence shown here is derived from an EMBL/GenBank/DDBJ whole genome shotgun (WGS) entry which is preliminary data.</text>
</comment>
<protein>
    <submittedName>
        <fullName evidence="2">Excisionase family DNA binding protein</fullName>
    </submittedName>
</protein>
<dbReference type="RefSeq" id="WP_016692580.1">
    <property type="nucleotide sequence ID" value="NZ_VLJT01000001.1"/>
</dbReference>
<evidence type="ECO:0000259" key="1">
    <source>
        <dbReference type="Pfam" id="PF12728"/>
    </source>
</evidence>
<dbReference type="Proteomes" id="UP000317573">
    <property type="component" value="Unassembled WGS sequence"/>
</dbReference>
<dbReference type="InterPro" id="IPR041657">
    <property type="entry name" value="HTH_17"/>
</dbReference>
<dbReference type="NCBIfam" id="TIGR01764">
    <property type="entry name" value="excise"/>
    <property type="match status" value="1"/>
</dbReference>
<dbReference type="Pfam" id="PF12728">
    <property type="entry name" value="HTH_17"/>
    <property type="match status" value="1"/>
</dbReference>
<reference evidence="2 3" key="1">
    <citation type="submission" date="2019-07" db="EMBL/GenBank/DDBJ databases">
        <title>Genome sequencing of lignin-degrading bacterial isolates.</title>
        <authorList>
            <person name="Gladden J."/>
        </authorList>
    </citation>
    <scope>NUCLEOTIDE SEQUENCE [LARGE SCALE GENOMIC DNA]</scope>
    <source>
        <strain evidence="2 3">J45</strain>
    </source>
</reference>
<gene>
    <name evidence="2" type="ORF">L618_000100003710</name>
</gene>
<dbReference type="EMBL" id="VLJT01000001">
    <property type="protein sequence ID" value="TWH24916.1"/>
    <property type="molecule type" value="Genomic_DNA"/>
</dbReference>
<evidence type="ECO:0000313" key="3">
    <source>
        <dbReference type="Proteomes" id="UP000317573"/>
    </source>
</evidence>
<evidence type="ECO:0000313" key="2">
    <source>
        <dbReference type="EMBL" id="TWH24916.1"/>
    </source>
</evidence>
<dbReference type="InterPro" id="IPR010093">
    <property type="entry name" value="SinI_DNA-bd"/>
</dbReference>
<dbReference type="GO" id="GO:0003677">
    <property type="term" value="F:DNA binding"/>
    <property type="evidence" value="ECO:0007669"/>
    <property type="project" value="InterPro"/>
</dbReference>
<accession>A0A562ES98</accession>
<organism evidence="2 3">
    <name type="scientific">Rhodococcus rhodochrous J45</name>
    <dbReference type="NCBI Taxonomy" id="935266"/>
    <lineage>
        <taxon>Bacteria</taxon>
        <taxon>Bacillati</taxon>
        <taxon>Actinomycetota</taxon>
        <taxon>Actinomycetes</taxon>
        <taxon>Mycobacteriales</taxon>
        <taxon>Nocardiaceae</taxon>
        <taxon>Rhodococcus</taxon>
    </lineage>
</organism>
<sequence length="136" mass="14524">MDAVIDRGVGKTTLTVTSDQVSQAGAFNPADLLSVVPAELAAILTEVVQIVAAGGTVTIGSMPDELTTTSAADLLGISRPTLMKLIREGQIPGHKVGTHTRLHTADVLAYRDRLREQQRAALQDLRDFEEAEGLDY</sequence>
<proteinExistence type="predicted"/>
<feature type="domain" description="Helix-turn-helix" evidence="1">
    <location>
        <begin position="66"/>
        <end position="113"/>
    </location>
</feature>
<name>A0A562ES98_RHORH</name>
<dbReference type="AlphaFoldDB" id="A0A562ES98"/>